<comment type="function">
    <text evidence="2">Might take part in the signal recognition particle (SRP) pathway. This is inferred from the conservation of its genetic proximity to ftsY/ffh. May be a regulatory protein.</text>
</comment>
<evidence type="ECO:0000256" key="2">
    <source>
        <dbReference type="ARBA" id="ARBA00024764"/>
    </source>
</evidence>
<reference evidence="3" key="1">
    <citation type="journal article" date="2021" name="PeerJ">
        <title>Extensive microbial diversity within the chicken gut microbiome revealed by metagenomics and culture.</title>
        <authorList>
            <person name="Gilroy R."/>
            <person name="Ravi A."/>
            <person name="Getino M."/>
            <person name="Pursley I."/>
            <person name="Horton D.L."/>
            <person name="Alikhan N.F."/>
            <person name="Baker D."/>
            <person name="Gharbi K."/>
            <person name="Hall N."/>
            <person name="Watson M."/>
            <person name="Adriaenssens E.M."/>
            <person name="Foster-Nyarko E."/>
            <person name="Jarju S."/>
            <person name="Secka A."/>
            <person name="Antonio M."/>
            <person name="Oren A."/>
            <person name="Chaudhuri R.R."/>
            <person name="La Ragione R."/>
            <person name="Hildebrand F."/>
            <person name="Pallen M.J."/>
        </authorList>
    </citation>
    <scope>NUCLEOTIDE SEQUENCE</scope>
    <source>
        <strain evidence="3">ChiBcec16-3735</strain>
    </source>
</reference>
<reference evidence="3" key="2">
    <citation type="submission" date="2021-04" db="EMBL/GenBank/DDBJ databases">
        <authorList>
            <person name="Gilroy R."/>
        </authorList>
    </citation>
    <scope>NUCLEOTIDE SEQUENCE</scope>
    <source>
        <strain evidence="3">ChiBcec16-3735</strain>
    </source>
</reference>
<comment type="caution">
    <text evidence="3">The sequence shown here is derived from an EMBL/GenBank/DDBJ whole genome shotgun (WGS) entry which is preliminary data.</text>
</comment>
<dbReference type="SUPFAM" id="SSF88659">
    <property type="entry name" value="Sigma3 and sigma4 domains of RNA polymerase sigma factors"/>
    <property type="match status" value="1"/>
</dbReference>
<dbReference type="AlphaFoldDB" id="A0A9D2FEM3"/>
<evidence type="ECO:0000313" key="4">
    <source>
        <dbReference type="Proteomes" id="UP000824065"/>
    </source>
</evidence>
<protein>
    <submittedName>
        <fullName evidence="3">Uncharacterized protein</fullName>
    </submittedName>
</protein>
<name>A0A9D2FEM3_9FIRM</name>
<evidence type="ECO:0000313" key="3">
    <source>
        <dbReference type="EMBL" id="HIZ57309.1"/>
    </source>
</evidence>
<dbReference type="InterPro" id="IPR007394">
    <property type="entry name" value="UPF0122"/>
</dbReference>
<comment type="similarity">
    <text evidence="1">Belongs to the UPF0122 family.</text>
</comment>
<accession>A0A9D2FEM3</accession>
<dbReference type="InterPro" id="IPR013324">
    <property type="entry name" value="RNA_pol_sigma_r3/r4-like"/>
</dbReference>
<proteinExistence type="inferred from homology"/>
<dbReference type="InterPro" id="IPR036388">
    <property type="entry name" value="WH-like_DNA-bd_sf"/>
</dbReference>
<gene>
    <name evidence="3" type="ORF">H9725_01775</name>
</gene>
<organism evidence="3 4">
    <name type="scientific">Candidatus Faecalibacterium gallistercoris</name>
    <dbReference type="NCBI Taxonomy" id="2838579"/>
    <lineage>
        <taxon>Bacteria</taxon>
        <taxon>Bacillati</taxon>
        <taxon>Bacillota</taxon>
        <taxon>Clostridia</taxon>
        <taxon>Eubacteriales</taxon>
        <taxon>Oscillospiraceae</taxon>
        <taxon>Faecalibacterium</taxon>
    </lineage>
</organism>
<dbReference type="EMBL" id="DXBJ01000011">
    <property type="protein sequence ID" value="HIZ57309.1"/>
    <property type="molecule type" value="Genomic_DNA"/>
</dbReference>
<dbReference type="PANTHER" id="PTHR40083:SF1">
    <property type="entry name" value="UPF0122 PROTEIN YLXM"/>
    <property type="match status" value="1"/>
</dbReference>
<evidence type="ECO:0000256" key="1">
    <source>
        <dbReference type="ARBA" id="ARBA00008720"/>
    </source>
</evidence>
<dbReference type="Proteomes" id="UP000824065">
    <property type="component" value="Unassembled WGS sequence"/>
</dbReference>
<dbReference type="Gene3D" id="1.10.10.10">
    <property type="entry name" value="Winged helix-like DNA-binding domain superfamily/Winged helix DNA-binding domain"/>
    <property type="match status" value="1"/>
</dbReference>
<sequence>MGYLLDFYGEVLTDKQREMMSQYYHDDLSLSEIGENFGITRQGARDAIKHGETTLLELEQKVGFAARYRRVQQTLEELEQLVIDARFECTGPHARLTTGEYVRTLNKILALLRSIDEVNES</sequence>
<dbReference type="Pfam" id="PF04297">
    <property type="entry name" value="UPF0122"/>
    <property type="match status" value="1"/>
</dbReference>
<dbReference type="PANTHER" id="PTHR40083">
    <property type="entry name" value="UPF0122 PROTEIN CBO2450/CLC_2298"/>
    <property type="match status" value="1"/>
</dbReference>